<evidence type="ECO:0000313" key="3">
    <source>
        <dbReference type="Proteomes" id="UP000789759"/>
    </source>
</evidence>
<reference evidence="2" key="1">
    <citation type="submission" date="2021-06" db="EMBL/GenBank/DDBJ databases">
        <authorList>
            <person name="Kallberg Y."/>
            <person name="Tangrot J."/>
            <person name="Rosling A."/>
        </authorList>
    </citation>
    <scope>NUCLEOTIDE SEQUENCE</scope>
    <source>
        <strain evidence="2">FL966</strain>
    </source>
</reference>
<dbReference type="EMBL" id="CAJVQA010027740">
    <property type="protein sequence ID" value="CAG8792692.1"/>
    <property type="molecule type" value="Genomic_DNA"/>
</dbReference>
<evidence type="ECO:0000313" key="2">
    <source>
        <dbReference type="EMBL" id="CAG8792692.1"/>
    </source>
</evidence>
<organism evidence="2 3">
    <name type="scientific">Cetraspora pellucida</name>
    <dbReference type="NCBI Taxonomy" id="1433469"/>
    <lineage>
        <taxon>Eukaryota</taxon>
        <taxon>Fungi</taxon>
        <taxon>Fungi incertae sedis</taxon>
        <taxon>Mucoromycota</taxon>
        <taxon>Glomeromycotina</taxon>
        <taxon>Glomeromycetes</taxon>
        <taxon>Diversisporales</taxon>
        <taxon>Gigasporaceae</taxon>
        <taxon>Cetraspora</taxon>
    </lineage>
</organism>
<gene>
    <name evidence="2" type="ORF">CPELLU_LOCUS17116</name>
</gene>
<feature type="region of interest" description="Disordered" evidence="1">
    <location>
        <begin position="97"/>
        <end position="144"/>
    </location>
</feature>
<dbReference type="Proteomes" id="UP000789759">
    <property type="component" value="Unassembled WGS sequence"/>
</dbReference>
<sequence length="186" mass="21367">SALNFSKISETQDTTVPTNNRIKVCKLNSNSKRAKKEKHVNHNMIDTDESNTNLSEKNIDKFVYSIILHYIKLVNNYFLKLIELALNSHKMPKIQDTTSFTNNRTSKLNKKNAKKGKQVDHNAPANVNKNDLNDNNKGTKKEKQVNYNTPININKSYLNNAKKEKQFDYNAPININESDSNLLEKD</sequence>
<proteinExistence type="predicted"/>
<dbReference type="AlphaFoldDB" id="A0A9N9JTA6"/>
<accession>A0A9N9JTA6</accession>
<comment type="caution">
    <text evidence="2">The sequence shown here is derived from an EMBL/GenBank/DDBJ whole genome shotgun (WGS) entry which is preliminary data.</text>
</comment>
<feature type="compositionally biased region" description="Basic and acidic residues" evidence="1">
    <location>
        <begin position="131"/>
        <end position="144"/>
    </location>
</feature>
<feature type="non-terminal residue" evidence="2">
    <location>
        <position position="1"/>
    </location>
</feature>
<feature type="compositionally biased region" description="Basic residues" evidence="1">
    <location>
        <begin position="107"/>
        <end position="116"/>
    </location>
</feature>
<keyword evidence="3" id="KW-1185">Reference proteome</keyword>
<dbReference type="OrthoDB" id="2422570at2759"/>
<name>A0A9N9JTA6_9GLOM</name>
<protein>
    <submittedName>
        <fullName evidence="2">16058_t:CDS:1</fullName>
    </submittedName>
</protein>
<feature type="compositionally biased region" description="Polar residues" evidence="1">
    <location>
        <begin position="97"/>
        <end position="106"/>
    </location>
</feature>
<evidence type="ECO:0000256" key="1">
    <source>
        <dbReference type="SAM" id="MobiDB-lite"/>
    </source>
</evidence>
<feature type="non-terminal residue" evidence="2">
    <location>
        <position position="186"/>
    </location>
</feature>